<dbReference type="SMART" id="SM00248">
    <property type="entry name" value="ANK"/>
    <property type="match status" value="2"/>
</dbReference>
<dbReference type="PANTHER" id="PTHR24119">
    <property type="entry name" value="ACYL-COA-BINDING DOMAIN-CONTAINING PROTEIN 6"/>
    <property type="match status" value="1"/>
</dbReference>
<comment type="caution">
    <text evidence="8">The sequence shown here is derived from an EMBL/GenBank/DDBJ whole genome shotgun (WGS) entry which is preliminary data.</text>
</comment>
<dbReference type="Pfam" id="PF00887">
    <property type="entry name" value="ACBP"/>
    <property type="match status" value="1"/>
</dbReference>
<dbReference type="Gene3D" id="1.25.40.20">
    <property type="entry name" value="Ankyrin repeat-containing domain"/>
    <property type="match status" value="1"/>
</dbReference>
<organism evidence="8 9">
    <name type="scientific">Necator americanus</name>
    <name type="common">Human hookworm</name>
    <dbReference type="NCBI Taxonomy" id="51031"/>
    <lineage>
        <taxon>Eukaryota</taxon>
        <taxon>Metazoa</taxon>
        <taxon>Ecdysozoa</taxon>
        <taxon>Nematoda</taxon>
        <taxon>Chromadorea</taxon>
        <taxon>Rhabditida</taxon>
        <taxon>Rhabditina</taxon>
        <taxon>Rhabditomorpha</taxon>
        <taxon>Strongyloidea</taxon>
        <taxon>Ancylostomatidae</taxon>
        <taxon>Bunostominae</taxon>
        <taxon>Necator</taxon>
    </lineage>
</organism>
<proteinExistence type="predicted"/>
<reference evidence="8 9" key="1">
    <citation type="submission" date="2023-08" db="EMBL/GenBank/DDBJ databases">
        <title>A Necator americanus chromosomal reference genome.</title>
        <authorList>
            <person name="Ilik V."/>
            <person name="Petrzelkova K.J."/>
            <person name="Pardy F."/>
            <person name="Fuh T."/>
            <person name="Niatou-Singa F.S."/>
            <person name="Gouil Q."/>
            <person name="Baker L."/>
            <person name="Ritchie M.E."/>
            <person name="Jex A.R."/>
            <person name="Gazzola D."/>
            <person name="Li H."/>
            <person name="Toshio Fujiwara R."/>
            <person name="Zhan B."/>
            <person name="Aroian R.V."/>
            <person name="Pafco B."/>
            <person name="Schwarz E.M."/>
        </authorList>
    </citation>
    <scope>NUCLEOTIDE SEQUENCE [LARGE SCALE GENOMIC DNA]</scope>
    <source>
        <strain evidence="8 9">Aroian</strain>
        <tissue evidence="8">Whole animal</tissue>
    </source>
</reference>
<protein>
    <recommendedName>
        <fullName evidence="1">Acyl-CoA-binding domain-containing protein 6</fullName>
    </recommendedName>
</protein>
<dbReference type="PANTHER" id="PTHR24119:SF0">
    <property type="entry name" value="ACYL-COA-BINDING DOMAIN-CONTAINING PROTEIN 6"/>
    <property type="match status" value="1"/>
</dbReference>
<dbReference type="Pfam" id="PF12796">
    <property type="entry name" value="Ank_2"/>
    <property type="match status" value="1"/>
</dbReference>
<dbReference type="Gene3D" id="1.20.80.10">
    <property type="match status" value="1"/>
</dbReference>
<dbReference type="EMBL" id="JAVFWL010000003">
    <property type="protein sequence ID" value="KAK6739608.1"/>
    <property type="molecule type" value="Genomic_DNA"/>
</dbReference>
<evidence type="ECO:0000313" key="9">
    <source>
        <dbReference type="Proteomes" id="UP001303046"/>
    </source>
</evidence>
<dbReference type="SUPFAM" id="SSF47027">
    <property type="entry name" value="Acyl-CoA binding protein"/>
    <property type="match status" value="1"/>
</dbReference>
<dbReference type="PRINTS" id="PR00689">
    <property type="entry name" value="ACOABINDINGP"/>
</dbReference>
<dbReference type="SUPFAM" id="SSF48403">
    <property type="entry name" value="Ankyrin repeat"/>
    <property type="match status" value="1"/>
</dbReference>
<keyword evidence="4" id="KW-0446">Lipid-binding</keyword>
<dbReference type="InterPro" id="IPR014352">
    <property type="entry name" value="FERM/acyl-CoA-bd_prot_sf"/>
</dbReference>
<keyword evidence="9" id="KW-1185">Reference proteome</keyword>
<evidence type="ECO:0000256" key="1">
    <source>
        <dbReference type="ARBA" id="ARBA00018419"/>
    </source>
</evidence>
<dbReference type="InterPro" id="IPR035984">
    <property type="entry name" value="Acyl-CoA-binding_sf"/>
</dbReference>
<dbReference type="InterPro" id="IPR002110">
    <property type="entry name" value="Ankyrin_rpt"/>
</dbReference>
<dbReference type="PROSITE" id="PS51228">
    <property type="entry name" value="ACB_2"/>
    <property type="match status" value="1"/>
</dbReference>
<evidence type="ECO:0000256" key="3">
    <source>
        <dbReference type="ARBA" id="ARBA00023043"/>
    </source>
</evidence>
<evidence type="ECO:0000256" key="6">
    <source>
        <dbReference type="SAM" id="MobiDB-lite"/>
    </source>
</evidence>
<evidence type="ECO:0000259" key="7">
    <source>
        <dbReference type="PROSITE" id="PS51228"/>
    </source>
</evidence>
<feature type="region of interest" description="Disordered" evidence="6">
    <location>
        <begin position="137"/>
        <end position="160"/>
    </location>
</feature>
<accession>A0ABR1CPL0</accession>
<evidence type="ECO:0000256" key="2">
    <source>
        <dbReference type="ARBA" id="ARBA00022737"/>
    </source>
</evidence>
<feature type="repeat" description="ANK" evidence="5">
    <location>
        <begin position="201"/>
        <end position="233"/>
    </location>
</feature>
<sequence length="300" mass="33532">MFTVLLARYYQACFRDSEQRETKKEISLEEEFGLMDNLDEAHIEPDVRARFRSASAYLPRIVGRLERSHLTQFYALYKQATAGPAKPADRPSFFDAKGRMKYEAWAQLGDMPKDVAMKTYVAKMAYMNLGWDPTAQDSSQGFGMRPSRPAAVSESSDGSSATVSDREALLWFTAAKADDVTTIADIFERRSELLNQKDQHLGMTALHWAIDSGCDKVVQFLIDKGTDVNATDPEGNTPLHFAAYCHRQTAAEILISKGADRTMRNYDGQTAAEACDEPTLKAILAPPNCAQTSLTLEKYW</sequence>
<dbReference type="InterPro" id="IPR036770">
    <property type="entry name" value="Ankyrin_rpt-contain_sf"/>
</dbReference>
<dbReference type="PROSITE" id="PS50297">
    <property type="entry name" value="ANK_REP_REGION"/>
    <property type="match status" value="2"/>
</dbReference>
<gene>
    <name evidence="8" type="primary">Necator_chrIII.g8998</name>
    <name evidence="8" type="ORF">RB195_008233</name>
</gene>
<name>A0ABR1CPL0_NECAM</name>
<evidence type="ECO:0000256" key="4">
    <source>
        <dbReference type="ARBA" id="ARBA00023121"/>
    </source>
</evidence>
<evidence type="ECO:0000256" key="5">
    <source>
        <dbReference type="PROSITE-ProRule" id="PRU00023"/>
    </source>
</evidence>
<dbReference type="Proteomes" id="UP001303046">
    <property type="component" value="Unassembled WGS sequence"/>
</dbReference>
<keyword evidence="3 5" id="KW-0040">ANK repeat</keyword>
<dbReference type="PROSITE" id="PS50088">
    <property type="entry name" value="ANK_REPEAT"/>
    <property type="match status" value="2"/>
</dbReference>
<feature type="domain" description="ACB" evidence="7">
    <location>
        <begin position="47"/>
        <end position="133"/>
    </location>
</feature>
<dbReference type="InterPro" id="IPR000582">
    <property type="entry name" value="Acyl-CoA-binding_protein"/>
</dbReference>
<keyword evidence="2" id="KW-0677">Repeat</keyword>
<feature type="repeat" description="ANK" evidence="5">
    <location>
        <begin position="234"/>
        <end position="266"/>
    </location>
</feature>
<evidence type="ECO:0000313" key="8">
    <source>
        <dbReference type="EMBL" id="KAK6739608.1"/>
    </source>
</evidence>